<dbReference type="Proteomes" id="UP000028058">
    <property type="component" value="Unassembled WGS sequence"/>
</dbReference>
<sequence length="281" mass="29964">MRPPRTLGELLADAEVLRHDYEEEEIAASRRRIERDVAELQRRAGGGGRHPAPAAHSGRAALRHAQRAAPPWASSRNGRAAGDLRHLAAYVLHSTPAARHIGRLATSHQLEPEGALVFACLLHLSDREEVAEFLWQFSAGAGKAVSALCLHLLHLQRGELRDARHWARQASVLENHPQSSDGDTRPDEGTEVPAALMLLRTRMGLAKLDQGAAGTGAGGAPGPASPGTPGVSGPGAPGRARLSRSLTAAVQRLVARTNPYEGSLPWPDRDLALRLEHCGAS</sequence>
<evidence type="ECO:0000256" key="1">
    <source>
        <dbReference type="SAM" id="MobiDB-lite"/>
    </source>
</evidence>
<dbReference type="RefSeq" id="WP_050363805.1">
    <property type="nucleotide sequence ID" value="NZ_CP134822.1"/>
</dbReference>
<gene>
    <name evidence="2" type="ORF">SFRA_002510</name>
</gene>
<name>A0A3M8FDE3_9ACTN</name>
<proteinExistence type="predicted"/>
<feature type="region of interest" description="Disordered" evidence="1">
    <location>
        <begin position="41"/>
        <end position="77"/>
    </location>
</feature>
<feature type="region of interest" description="Disordered" evidence="1">
    <location>
        <begin position="210"/>
        <end position="242"/>
    </location>
</feature>
<reference evidence="2 3" key="1">
    <citation type="journal article" date="2014" name="Genome Announc.">
        <title>Draft Genome Sequence of Streptomyces fradiae ATCC 19609, a Strain Highly Sensitive to Antibiotics.</title>
        <authorList>
            <person name="Bekker O.B."/>
            <person name="Klimina K.M."/>
            <person name="Vatlin A.A."/>
            <person name="Zakharevich N.V."/>
            <person name="Kasianov A.S."/>
            <person name="Danilenko V.N."/>
        </authorList>
    </citation>
    <scope>NUCLEOTIDE SEQUENCE [LARGE SCALE GENOMIC DNA]</scope>
    <source>
        <strain evidence="2 3">ATCC 19609</strain>
    </source>
</reference>
<dbReference type="AlphaFoldDB" id="A0A3M8FDE3"/>
<dbReference type="EMBL" id="JNAD02000001">
    <property type="protein sequence ID" value="RKM99094.1"/>
    <property type="molecule type" value="Genomic_DNA"/>
</dbReference>
<dbReference type="OrthoDB" id="4321441at2"/>
<evidence type="ECO:0000313" key="3">
    <source>
        <dbReference type="Proteomes" id="UP000028058"/>
    </source>
</evidence>
<accession>A0A3M8FDE3</accession>
<organism evidence="2 3">
    <name type="scientific">Streptomyces xinghaiensis</name>
    <dbReference type="NCBI Taxonomy" id="1038928"/>
    <lineage>
        <taxon>Bacteria</taxon>
        <taxon>Bacillati</taxon>
        <taxon>Actinomycetota</taxon>
        <taxon>Actinomycetes</taxon>
        <taxon>Kitasatosporales</taxon>
        <taxon>Streptomycetaceae</taxon>
        <taxon>Streptomyces</taxon>
    </lineage>
</organism>
<protein>
    <submittedName>
        <fullName evidence="2">Uncharacterized protein</fullName>
    </submittedName>
</protein>
<keyword evidence="3" id="KW-1185">Reference proteome</keyword>
<evidence type="ECO:0000313" key="2">
    <source>
        <dbReference type="EMBL" id="RKM99094.1"/>
    </source>
</evidence>
<comment type="caution">
    <text evidence="2">The sequence shown here is derived from an EMBL/GenBank/DDBJ whole genome shotgun (WGS) entry which is preliminary data.</text>
</comment>